<dbReference type="RefSeq" id="WP_013111333.1">
    <property type="nucleotide sequence ID" value="NC_014148.1"/>
</dbReference>
<proteinExistence type="predicted"/>
<dbReference type="EMBL" id="CP001744">
    <property type="protein sequence ID" value="ADG68902.1"/>
    <property type="molecule type" value="Genomic_DNA"/>
</dbReference>
<name>D5SSV1_PLAL2</name>
<dbReference type="NCBIfam" id="NF033447">
    <property type="entry name" value="BrxE_fam"/>
    <property type="match status" value="1"/>
</dbReference>
<dbReference type="AlphaFoldDB" id="D5SSV1"/>
<dbReference type="Pfam" id="PF26412">
    <property type="entry name" value="BrxE"/>
    <property type="match status" value="1"/>
</dbReference>
<evidence type="ECO:0008006" key="3">
    <source>
        <dbReference type="Google" id="ProtNLM"/>
    </source>
</evidence>
<dbReference type="HOGENOM" id="CLU_1358853_0_0_0"/>
<dbReference type="eggNOG" id="ENOG5032XXM">
    <property type="taxonomic scope" value="Bacteria"/>
</dbReference>
<sequence length="212" mass="24262">MRNLRTVYEQDSGKGAATIDTSARTQIPLSVLDYLLTAQFAIAWAGEGGEESRLDWWRTDLQSEFGGEDLFRRLLPHTWEWAIFQSVREAARRRDADLRGHAHDAEEIISLFYLGFDVDERVDDRLADLKRRQVTPTIALPGLKEIVSESWNPEQFVEWLEGHHPAEFTNVPAGRRLKGKQPDSLELTVSNLISAFNPLSDSYPLPHYRRSS</sequence>
<dbReference type="Proteomes" id="UP000002220">
    <property type="component" value="Chromosome"/>
</dbReference>
<dbReference type="KEGG" id="plm:Plim_3084"/>
<evidence type="ECO:0000313" key="2">
    <source>
        <dbReference type="Proteomes" id="UP000002220"/>
    </source>
</evidence>
<accession>D5SSV1</accession>
<dbReference type="STRING" id="521674.Plim_3084"/>
<dbReference type="NCBIfam" id="NF033448">
    <property type="entry name" value="BREX_6_BrxE"/>
    <property type="match status" value="1"/>
</dbReference>
<gene>
    <name evidence="1" type="ordered locus">Plim_3084</name>
</gene>
<organism evidence="1 2">
    <name type="scientific">Planctopirus limnophila (strain ATCC 43296 / DSM 3776 / IFAM 1008 / Mu 290)</name>
    <name type="common">Planctomyces limnophilus</name>
    <dbReference type="NCBI Taxonomy" id="521674"/>
    <lineage>
        <taxon>Bacteria</taxon>
        <taxon>Pseudomonadati</taxon>
        <taxon>Planctomycetota</taxon>
        <taxon>Planctomycetia</taxon>
        <taxon>Planctomycetales</taxon>
        <taxon>Planctomycetaceae</taxon>
        <taxon>Planctopirus</taxon>
    </lineage>
</organism>
<keyword evidence="2" id="KW-1185">Reference proteome</keyword>
<evidence type="ECO:0000313" key="1">
    <source>
        <dbReference type="EMBL" id="ADG68902.1"/>
    </source>
</evidence>
<protein>
    <recommendedName>
        <fullName evidence="3">BREX-6 system BrxE protein</fullName>
    </recommendedName>
</protein>
<dbReference type="InterPro" id="IPR058690">
    <property type="entry name" value="BrxE"/>
</dbReference>
<reference evidence="1 2" key="1">
    <citation type="journal article" date="2010" name="Stand. Genomic Sci.">
        <title>Complete genome sequence of Planctomyces limnophilus type strain (Mu 290).</title>
        <authorList>
            <person name="Labutti K."/>
            <person name="Sikorski J."/>
            <person name="Schneider S."/>
            <person name="Nolan M."/>
            <person name="Lucas S."/>
            <person name="Glavina Del Rio T."/>
            <person name="Tice H."/>
            <person name="Cheng J.F."/>
            <person name="Goodwin L."/>
            <person name="Pitluck S."/>
            <person name="Liolios K."/>
            <person name="Ivanova N."/>
            <person name="Mavromatis K."/>
            <person name="Mikhailova N."/>
            <person name="Pati A."/>
            <person name="Chen A."/>
            <person name="Palaniappan K."/>
            <person name="Land M."/>
            <person name="Hauser L."/>
            <person name="Chang Y.J."/>
            <person name="Jeffries C.D."/>
            <person name="Tindall B.J."/>
            <person name="Rohde M."/>
            <person name="Goker M."/>
            <person name="Woyke T."/>
            <person name="Bristow J."/>
            <person name="Eisen J.A."/>
            <person name="Markowitz V."/>
            <person name="Hugenholtz P."/>
            <person name="Kyrpides N.C."/>
            <person name="Klenk H.P."/>
            <person name="Lapidus A."/>
        </authorList>
    </citation>
    <scope>NUCLEOTIDE SEQUENCE [LARGE SCALE GENOMIC DNA]</scope>
    <source>
        <strain evidence="2">ATCC 43296 / DSM 3776 / IFAM 1008 / Mu 290</strain>
    </source>
</reference>